<keyword evidence="8 9" id="KW-0472">Membrane</keyword>
<evidence type="ECO:0000256" key="8">
    <source>
        <dbReference type="ARBA" id="ARBA00023136"/>
    </source>
</evidence>
<evidence type="ECO:0000256" key="4">
    <source>
        <dbReference type="ARBA" id="ARBA00022475"/>
    </source>
</evidence>
<dbReference type="Pfam" id="PF03186">
    <property type="entry name" value="CobD_Cbib"/>
    <property type="match status" value="1"/>
</dbReference>
<accession>K1EL82</accession>
<evidence type="ECO:0000256" key="2">
    <source>
        <dbReference type="ARBA" id="ARBA00004953"/>
    </source>
</evidence>
<dbReference type="Proteomes" id="UP000004474">
    <property type="component" value="Unassembled WGS sequence"/>
</dbReference>
<comment type="pathway">
    <text evidence="2 9">Cofactor biosynthesis; adenosylcobalamin biosynthesis.</text>
</comment>
<reference evidence="10 11" key="1">
    <citation type="journal article" date="2012" name="J. Bacteriol.">
        <title>Genome Sequence of Janibacter hoylei MTCC8307, Isolated from the Stratospheric Air.</title>
        <authorList>
            <person name="Pawar S.P."/>
            <person name="Dhotre D.P."/>
            <person name="Shetty S.A."/>
            <person name="Chowdhury S.P."/>
            <person name="Chaudhari B.L."/>
            <person name="Shouche Y.S."/>
        </authorList>
    </citation>
    <scope>NUCLEOTIDE SEQUENCE [LARGE SCALE GENOMIC DNA]</scope>
    <source>
        <strain evidence="10 11">PVAS-1</strain>
    </source>
</reference>
<dbReference type="InterPro" id="IPR004485">
    <property type="entry name" value="Cobalamin_biosynth_CobD/CbiB"/>
</dbReference>
<dbReference type="STRING" id="1210046.B277_14803"/>
<dbReference type="GO" id="GO:0005886">
    <property type="term" value="C:plasma membrane"/>
    <property type="evidence" value="ECO:0007669"/>
    <property type="project" value="UniProtKB-SubCell"/>
</dbReference>
<dbReference type="HAMAP" id="MF_00024">
    <property type="entry name" value="CobD_CbiB"/>
    <property type="match status" value="1"/>
</dbReference>
<comment type="subcellular location">
    <subcellularLocation>
        <location evidence="1 9">Cell membrane</location>
        <topology evidence="1 9">Multi-pass membrane protein</topology>
    </subcellularLocation>
</comment>
<name>K1EL82_9MICO</name>
<dbReference type="AlphaFoldDB" id="K1EL82"/>
<sequence length="243" mass="24869">MAAGRLTGPSSTLATATLTWTALGGTSLGREGRAVHDLLAADDLTGARTRVRHLVGRVTDDLEADEVARAAVESIAENTSDAVVGTLVWGAALGPLGIVLHRAANTLDAMHGHRTSRYARFGWAAARLDDLLGWVPARATVLATAAAVPLRAVEVLRTAARDGRAHPSPNAGPVEAGFAAALGIRLGGRTVYASGAEDRVVMGSGPAPTVPDLPRAITLARRVGTVALAGALAGRLVARALRP</sequence>
<dbReference type="UniPathway" id="UPA00148"/>
<comment type="function">
    <text evidence="9">Converts cobyric acid to cobinamide by the addition of aminopropanol on the F carboxylic group.</text>
</comment>
<keyword evidence="7 9" id="KW-1133">Transmembrane helix</keyword>
<dbReference type="PANTHER" id="PTHR34308">
    <property type="entry name" value="COBALAMIN BIOSYNTHESIS PROTEIN CBIB"/>
    <property type="match status" value="1"/>
</dbReference>
<dbReference type="PATRIC" id="fig|1210046.3.peg.2841"/>
<keyword evidence="6 9" id="KW-0812">Transmembrane</keyword>
<comment type="caution">
    <text evidence="10">The sequence shown here is derived from an EMBL/GenBank/DDBJ whole genome shotgun (WGS) entry which is preliminary data.</text>
</comment>
<dbReference type="GO" id="GO:0009236">
    <property type="term" value="P:cobalamin biosynthetic process"/>
    <property type="evidence" value="ECO:0007669"/>
    <property type="project" value="UniProtKB-UniRule"/>
</dbReference>
<dbReference type="GO" id="GO:0015420">
    <property type="term" value="F:ABC-type vitamin B12 transporter activity"/>
    <property type="evidence" value="ECO:0007669"/>
    <property type="project" value="UniProtKB-UniRule"/>
</dbReference>
<evidence type="ECO:0000256" key="1">
    <source>
        <dbReference type="ARBA" id="ARBA00004651"/>
    </source>
</evidence>
<gene>
    <name evidence="9" type="primary">cobD</name>
    <name evidence="10" type="ORF">B277_14803</name>
</gene>
<evidence type="ECO:0000313" key="10">
    <source>
        <dbReference type="EMBL" id="EKA60078.1"/>
    </source>
</evidence>
<evidence type="ECO:0000256" key="5">
    <source>
        <dbReference type="ARBA" id="ARBA00022573"/>
    </source>
</evidence>
<protein>
    <recommendedName>
        <fullName evidence="9">Cobalamin biosynthesis protein CobD</fullName>
    </recommendedName>
</protein>
<proteinExistence type="inferred from homology"/>
<evidence type="ECO:0000256" key="9">
    <source>
        <dbReference type="HAMAP-Rule" id="MF_00024"/>
    </source>
</evidence>
<dbReference type="GO" id="GO:0048472">
    <property type="term" value="F:threonine-phosphate decarboxylase activity"/>
    <property type="evidence" value="ECO:0007669"/>
    <property type="project" value="InterPro"/>
</dbReference>
<evidence type="ECO:0000256" key="7">
    <source>
        <dbReference type="ARBA" id="ARBA00022989"/>
    </source>
</evidence>
<comment type="similarity">
    <text evidence="3 9">Belongs to the CobD/CbiB family.</text>
</comment>
<evidence type="ECO:0000313" key="11">
    <source>
        <dbReference type="Proteomes" id="UP000004474"/>
    </source>
</evidence>
<evidence type="ECO:0000256" key="3">
    <source>
        <dbReference type="ARBA" id="ARBA00006263"/>
    </source>
</evidence>
<keyword evidence="5 9" id="KW-0169">Cobalamin biosynthesis</keyword>
<keyword evidence="4 9" id="KW-1003">Cell membrane</keyword>
<dbReference type="EMBL" id="ALWX01000080">
    <property type="protein sequence ID" value="EKA60078.1"/>
    <property type="molecule type" value="Genomic_DNA"/>
</dbReference>
<organism evidence="10 11">
    <name type="scientific">Janibacter hoylei PVAS-1</name>
    <dbReference type="NCBI Taxonomy" id="1210046"/>
    <lineage>
        <taxon>Bacteria</taxon>
        <taxon>Bacillati</taxon>
        <taxon>Actinomycetota</taxon>
        <taxon>Actinomycetes</taxon>
        <taxon>Micrococcales</taxon>
        <taxon>Intrasporangiaceae</taxon>
        <taxon>Janibacter</taxon>
    </lineage>
</organism>
<dbReference type="PANTHER" id="PTHR34308:SF1">
    <property type="entry name" value="COBALAMIN BIOSYNTHESIS PROTEIN CBIB"/>
    <property type="match status" value="1"/>
</dbReference>
<evidence type="ECO:0000256" key="6">
    <source>
        <dbReference type="ARBA" id="ARBA00022692"/>
    </source>
</evidence>
<dbReference type="eggNOG" id="COG1270">
    <property type="taxonomic scope" value="Bacteria"/>
</dbReference>